<dbReference type="EMBL" id="DSPX01000048">
    <property type="protein sequence ID" value="HGG00085.1"/>
    <property type="molecule type" value="Genomic_DNA"/>
</dbReference>
<protein>
    <submittedName>
        <fullName evidence="2">Uncharacterized protein</fullName>
    </submittedName>
</protein>
<evidence type="ECO:0000313" key="2">
    <source>
        <dbReference type="EMBL" id="HGG00085.1"/>
    </source>
</evidence>
<name>A0A7C3ZJ17_9CYAN</name>
<feature type="region of interest" description="Disordered" evidence="1">
    <location>
        <begin position="345"/>
        <end position="421"/>
    </location>
</feature>
<proteinExistence type="predicted"/>
<organism evidence="2">
    <name type="scientific">Planktothricoides sp. SpSt-374</name>
    <dbReference type="NCBI Taxonomy" id="2282167"/>
    <lineage>
        <taxon>Bacteria</taxon>
        <taxon>Bacillati</taxon>
        <taxon>Cyanobacteriota</taxon>
        <taxon>Cyanophyceae</taxon>
        <taxon>Oscillatoriophycideae</taxon>
        <taxon>Oscillatoriales</taxon>
        <taxon>Oscillatoriaceae</taxon>
        <taxon>Planktothricoides</taxon>
    </lineage>
</organism>
<dbReference type="PANTHER" id="PTHR48125:SF12">
    <property type="entry name" value="AT HOOK TRANSCRIPTION FACTOR FAMILY-RELATED"/>
    <property type="match status" value="1"/>
</dbReference>
<feature type="region of interest" description="Disordered" evidence="1">
    <location>
        <begin position="645"/>
        <end position="672"/>
    </location>
</feature>
<comment type="caution">
    <text evidence="2">The sequence shown here is derived from an EMBL/GenBank/DDBJ whole genome shotgun (WGS) entry which is preliminary data.</text>
</comment>
<dbReference type="AlphaFoldDB" id="A0A7C3ZJ17"/>
<evidence type="ECO:0000256" key="1">
    <source>
        <dbReference type="SAM" id="MobiDB-lite"/>
    </source>
</evidence>
<dbReference type="PANTHER" id="PTHR48125">
    <property type="entry name" value="LP07818P1"/>
    <property type="match status" value="1"/>
</dbReference>
<feature type="compositionally biased region" description="Pro residues" evidence="1">
    <location>
        <begin position="390"/>
        <end position="413"/>
    </location>
</feature>
<reference evidence="2" key="1">
    <citation type="journal article" date="2020" name="mSystems">
        <title>Genome- and Community-Level Interaction Insights into Carbon Utilization and Element Cycling Functions of Hydrothermarchaeota in Hydrothermal Sediment.</title>
        <authorList>
            <person name="Zhou Z."/>
            <person name="Liu Y."/>
            <person name="Xu W."/>
            <person name="Pan J."/>
            <person name="Luo Z.H."/>
            <person name="Li M."/>
        </authorList>
    </citation>
    <scope>NUCLEOTIDE SEQUENCE [LARGE SCALE GENOMIC DNA]</scope>
    <source>
        <strain evidence="2">SpSt-374</strain>
    </source>
</reference>
<sequence length="672" mass="74021">MEQWEFLLQKEGDRSWLPLESPAVEILEGRYRVVARSGRASEAVAIRITHQDLEEFPPKRRVHKRTTEISSEGLLLMIPFTRLKPGLWELQCTSETTPENPDPTWQHAMRLMVLSADAYLDSDLEPESPEAEDMEVATTPTAPETPEVAKPPVTPPAIITNAAVSLPVAPYPHESPSVPPTLPPLHLSLERDTYVVAWGGQFNLAGRVEVLSEGEISPISGLELQVSLRDPQTGKILAQVRQELPQEVPPLFFTCPVAIGAECRTHLILGEVNICRSGEAKPLGEEMILASQSLTIVADVDNLMEVVPDDLSEEDILEFSPETLIRQEAEALDKSFEDLRETIKNSPRLQLQPAVNPVLPPLLNQPGREPPPKPKFKYLDLPSLGRRTPENPPPPGPTALPTPPPPPTEPGTPAPTAEDVKETLGDELHLPEGDVAVELPSAEEPVERQPPPPNPVDAAFHGLHLRERFLSRLSALAGDRELSEWLQANVFQAKPQKEDATTDEAQSTAKTTDWEAREIVVDDDPLETATAYQSGGLVAVPPMGLVLPADQPVPEPRLKVKGRELVAGKTVEVAVQLPLFQPTIPIYVKLWVRDRQSRQLLDGPHWLTQFWPTGMGDVEGKIQLTIPKGTLEVQLEAIAVEAQTQRESRKATIERPVAPPPLPSLPEYDSEE</sequence>
<feature type="compositionally biased region" description="Low complexity" evidence="1">
    <location>
        <begin position="349"/>
        <end position="366"/>
    </location>
</feature>
<gene>
    <name evidence="2" type="ORF">ENR15_05330</name>
</gene>
<accession>A0A7C3ZJ17</accession>